<reference evidence="9" key="1">
    <citation type="submission" date="2015-05" db="EMBL/GenBank/DDBJ databases">
        <authorList>
            <person name="Urmite Genomes"/>
        </authorList>
    </citation>
    <scope>NUCLEOTIDE SEQUENCE [LARGE SCALE GENOMIC DNA]</scope>
    <source>
        <strain evidence="9">LF1</strain>
    </source>
</reference>
<feature type="transmembrane region" description="Helical" evidence="5">
    <location>
        <begin position="227"/>
        <end position="247"/>
    </location>
</feature>
<organism evidence="8 9">
    <name type="scientific">Neobacillus massiliamazoniensis</name>
    <dbReference type="NCBI Taxonomy" id="1499688"/>
    <lineage>
        <taxon>Bacteria</taxon>
        <taxon>Bacillati</taxon>
        <taxon>Bacillota</taxon>
        <taxon>Bacilli</taxon>
        <taxon>Bacillales</taxon>
        <taxon>Bacillaceae</taxon>
        <taxon>Neobacillus</taxon>
    </lineage>
</organism>
<dbReference type="RefSeq" id="WP_176699721.1">
    <property type="nucleotide sequence ID" value="NZ_CVRB01000002.1"/>
</dbReference>
<keyword evidence="9" id="KW-1185">Reference proteome</keyword>
<protein>
    <submittedName>
        <fullName evidence="8">RDD family protein</fullName>
    </submittedName>
</protein>
<keyword evidence="3 5" id="KW-1133">Transmembrane helix</keyword>
<keyword evidence="2 5" id="KW-0812">Transmembrane</keyword>
<feature type="domain" description="GYF" evidence="7">
    <location>
        <begin position="9"/>
        <end position="55"/>
    </location>
</feature>
<feature type="domain" description="RDD" evidence="6">
    <location>
        <begin position="93"/>
        <end position="214"/>
    </location>
</feature>
<evidence type="ECO:0000259" key="6">
    <source>
        <dbReference type="Pfam" id="PF06271"/>
    </source>
</evidence>
<gene>
    <name evidence="8" type="ORF">BN000_01918</name>
</gene>
<evidence type="ECO:0000256" key="1">
    <source>
        <dbReference type="ARBA" id="ARBA00004141"/>
    </source>
</evidence>
<evidence type="ECO:0000259" key="7">
    <source>
        <dbReference type="Pfam" id="PF14237"/>
    </source>
</evidence>
<sequence>MEPNESTIWFYIRDHQQQGPIGLFELNKLFEHRVLTGETYIWMKDMDCWQTAKTLDLFPDSITTPNEEVPRNSTSEWEERKKEIYPTGRPIIRYLARLFDLSLFSLILITLVSIFKSQFIMESSAIFIFMLSLILYILVESAILTIFGNTLGKSLLNTHLKTVDGERIHFLTALKRSIFVSAAGMGFGIPIINFICFCFSYFNLKKNGNTTWDKQIGTVVLYGEVGLGRILFVSLFPVSLLIAGFIIH</sequence>
<dbReference type="Proteomes" id="UP000199087">
    <property type="component" value="Unassembled WGS sequence"/>
</dbReference>
<evidence type="ECO:0000256" key="2">
    <source>
        <dbReference type="ARBA" id="ARBA00022692"/>
    </source>
</evidence>
<name>A0A0U1NVZ0_9BACI</name>
<dbReference type="Pfam" id="PF14237">
    <property type="entry name" value="GYF_2"/>
    <property type="match status" value="1"/>
</dbReference>
<feature type="transmembrane region" description="Helical" evidence="5">
    <location>
        <begin position="177"/>
        <end position="202"/>
    </location>
</feature>
<evidence type="ECO:0000256" key="5">
    <source>
        <dbReference type="SAM" id="Phobius"/>
    </source>
</evidence>
<feature type="transmembrane region" description="Helical" evidence="5">
    <location>
        <begin position="98"/>
        <end position="119"/>
    </location>
</feature>
<evidence type="ECO:0000313" key="8">
    <source>
        <dbReference type="EMBL" id="CRK81998.1"/>
    </source>
</evidence>
<dbReference type="Pfam" id="PF06271">
    <property type="entry name" value="RDD"/>
    <property type="match status" value="1"/>
</dbReference>
<dbReference type="InterPro" id="IPR025640">
    <property type="entry name" value="GYF_2"/>
</dbReference>
<dbReference type="EMBL" id="CVRB01000002">
    <property type="protein sequence ID" value="CRK81998.1"/>
    <property type="molecule type" value="Genomic_DNA"/>
</dbReference>
<proteinExistence type="predicted"/>
<keyword evidence="4 5" id="KW-0472">Membrane</keyword>
<dbReference type="InterPro" id="IPR010432">
    <property type="entry name" value="RDD"/>
</dbReference>
<accession>A0A0U1NVZ0</accession>
<dbReference type="GO" id="GO:0016020">
    <property type="term" value="C:membrane"/>
    <property type="evidence" value="ECO:0007669"/>
    <property type="project" value="UniProtKB-SubCell"/>
</dbReference>
<dbReference type="AlphaFoldDB" id="A0A0U1NVZ0"/>
<comment type="subcellular location">
    <subcellularLocation>
        <location evidence="1">Membrane</location>
        <topology evidence="1">Multi-pass membrane protein</topology>
    </subcellularLocation>
</comment>
<evidence type="ECO:0000256" key="3">
    <source>
        <dbReference type="ARBA" id="ARBA00022989"/>
    </source>
</evidence>
<feature type="transmembrane region" description="Helical" evidence="5">
    <location>
        <begin position="125"/>
        <end position="147"/>
    </location>
</feature>
<evidence type="ECO:0000313" key="9">
    <source>
        <dbReference type="Proteomes" id="UP000199087"/>
    </source>
</evidence>
<evidence type="ECO:0000256" key="4">
    <source>
        <dbReference type="ARBA" id="ARBA00023136"/>
    </source>
</evidence>